<dbReference type="EMBL" id="BGZK01000071">
    <property type="protein sequence ID" value="GBP15322.1"/>
    <property type="molecule type" value="Genomic_DNA"/>
</dbReference>
<proteinExistence type="predicted"/>
<dbReference type="Proteomes" id="UP000299102">
    <property type="component" value="Unassembled WGS sequence"/>
</dbReference>
<accession>A0A4C1TLE3</accession>
<organism evidence="1 2">
    <name type="scientific">Eumeta variegata</name>
    <name type="common">Bagworm moth</name>
    <name type="synonym">Eumeta japonica</name>
    <dbReference type="NCBI Taxonomy" id="151549"/>
    <lineage>
        <taxon>Eukaryota</taxon>
        <taxon>Metazoa</taxon>
        <taxon>Ecdysozoa</taxon>
        <taxon>Arthropoda</taxon>
        <taxon>Hexapoda</taxon>
        <taxon>Insecta</taxon>
        <taxon>Pterygota</taxon>
        <taxon>Neoptera</taxon>
        <taxon>Endopterygota</taxon>
        <taxon>Lepidoptera</taxon>
        <taxon>Glossata</taxon>
        <taxon>Ditrysia</taxon>
        <taxon>Tineoidea</taxon>
        <taxon>Psychidae</taxon>
        <taxon>Oiketicinae</taxon>
        <taxon>Eumeta</taxon>
    </lineage>
</organism>
<comment type="caution">
    <text evidence="1">The sequence shown here is derived from an EMBL/GenBank/DDBJ whole genome shotgun (WGS) entry which is preliminary data.</text>
</comment>
<reference evidence="1 2" key="1">
    <citation type="journal article" date="2019" name="Commun. Biol.">
        <title>The bagworm genome reveals a unique fibroin gene that provides high tensile strength.</title>
        <authorList>
            <person name="Kono N."/>
            <person name="Nakamura H."/>
            <person name="Ohtoshi R."/>
            <person name="Tomita M."/>
            <person name="Numata K."/>
            <person name="Arakawa K."/>
        </authorList>
    </citation>
    <scope>NUCLEOTIDE SEQUENCE [LARGE SCALE GENOMIC DNA]</scope>
</reference>
<keyword evidence="2" id="KW-1185">Reference proteome</keyword>
<name>A0A4C1TLE3_EUMVA</name>
<evidence type="ECO:0000313" key="1">
    <source>
        <dbReference type="EMBL" id="GBP15322.1"/>
    </source>
</evidence>
<dbReference type="AlphaFoldDB" id="A0A4C1TLE3"/>
<protein>
    <submittedName>
        <fullName evidence="1">Uncharacterized protein</fullName>
    </submittedName>
</protein>
<evidence type="ECO:0000313" key="2">
    <source>
        <dbReference type="Proteomes" id="UP000299102"/>
    </source>
</evidence>
<sequence length="88" mass="9470">MHFAFFTHEFVRGFLVAGAGRKTYCCLMPGRLLVGDATPTDPNGGGVLRSSLGRGRPLDDLSCIGAILLRNSWDPGRRCRTSGERCAG</sequence>
<gene>
    <name evidence="1" type="ORF">EVAR_80504_1</name>
</gene>